<comment type="caution">
    <text evidence="2">The sequence shown here is derived from an EMBL/GenBank/DDBJ whole genome shotgun (WGS) entry which is preliminary data.</text>
</comment>
<evidence type="ECO:0000313" key="2">
    <source>
        <dbReference type="EMBL" id="KAK0624509.1"/>
    </source>
</evidence>
<protein>
    <submittedName>
        <fullName evidence="2">Uncharacterized protein</fullName>
    </submittedName>
</protein>
<evidence type="ECO:0000256" key="1">
    <source>
        <dbReference type="SAM" id="SignalP"/>
    </source>
</evidence>
<keyword evidence="1" id="KW-0732">Signal</keyword>
<evidence type="ECO:0000313" key="3">
    <source>
        <dbReference type="Proteomes" id="UP001175001"/>
    </source>
</evidence>
<reference evidence="2" key="1">
    <citation type="submission" date="2023-06" db="EMBL/GenBank/DDBJ databases">
        <title>Multi-omics analyses reveal the molecular pathogenesis toolkit of Lasiodiplodia hormozganensis, a cross-kingdom pathogen.</title>
        <authorList>
            <person name="Felix C."/>
            <person name="Meneses R."/>
            <person name="Goncalves M.F.M."/>
            <person name="Tilleman L."/>
            <person name="Duarte A.S."/>
            <person name="Jorrin-Novo J.V."/>
            <person name="Van De Peer Y."/>
            <person name="Deforce D."/>
            <person name="Van Nieuwerburgh F."/>
            <person name="Esteves A.C."/>
            <person name="Alves A."/>
        </authorList>
    </citation>
    <scope>NUCLEOTIDE SEQUENCE</scope>
    <source>
        <strain evidence="2">CBS 339.90</strain>
    </source>
</reference>
<sequence>MYISNFIVAILALGALVFGVPLEKRQVATSIAAAPLFANDPNLVPPPAILGPYGLKSLTPSSITISTSDASTTKAASATDTTSIAAAPLSIALPSLVPPPAMLGPYSLQSLTLSSTSVSTQVPSITGPGQQLSTLAAIASNSAPSTSSAPTAAKAKSDVVGKIISKLLTALHGLLRI</sequence>
<dbReference type="AlphaFoldDB" id="A0AA39WZI1"/>
<feature type="chain" id="PRO_5041292960" evidence="1">
    <location>
        <begin position="20"/>
        <end position="177"/>
    </location>
</feature>
<proteinExistence type="predicted"/>
<gene>
    <name evidence="2" type="ORF">DIS24_g11155</name>
</gene>
<organism evidence="2 3">
    <name type="scientific">Lasiodiplodia hormozganensis</name>
    <dbReference type="NCBI Taxonomy" id="869390"/>
    <lineage>
        <taxon>Eukaryota</taxon>
        <taxon>Fungi</taxon>
        <taxon>Dikarya</taxon>
        <taxon>Ascomycota</taxon>
        <taxon>Pezizomycotina</taxon>
        <taxon>Dothideomycetes</taxon>
        <taxon>Dothideomycetes incertae sedis</taxon>
        <taxon>Botryosphaeriales</taxon>
        <taxon>Botryosphaeriaceae</taxon>
        <taxon>Lasiodiplodia</taxon>
    </lineage>
</organism>
<accession>A0AA39WZI1</accession>
<keyword evidence="3" id="KW-1185">Reference proteome</keyword>
<feature type="signal peptide" evidence="1">
    <location>
        <begin position="1"/>
        <end position="19"/>
    </location>
</feature>
<name>A0AA39WZI1_9PEZI</name>
<dbReference type="EMBL" id="JAUJDW010000146">
    <property type="protein sequence ID" value="KAK0624509.1"/>
    <property type="molecule type" value="Genomic_DNA"/>
</dbReference>
<dbReference type="Proteomes" id="UP001175001">
    <property type="component" value="Unassembled WGS sequence"/>
</dbReference>